<proteinExistence type="predicted"/>
<comment type="caution">
    <text evidence="1">The sequence shown here is derived from an EMBL/GenBank/DDBJ whole genome shotgun (WGS) entry which is preliminary data.</text>
</comment>
<dbReference type="Proteomes" id="UP001060085">
    <property type="component" value="Linkage Group LG02"/>
</dbReference>
<organism evidence="1 2">
    <name type="scientific">Catharanthus roseus</name>
    <name type="common">Madagascar periwinkle</name>
    <name type="synonym">Vinca rosea</name>
    <dbReference type="NCBI Taxonomy" id="4058"/>
    <lineage>
        <taxon>Eukaryota</taxon>
        <taxon>Viridiplantae</taxon>
        <taxon>Streptophyta</taxon>
        <taxon>Embryophyta</taxon>
        <taxon>Tracheophyta</taxon>
        <taxon>Spermatophyta</taxon>
        <taxon>Magnoliopsida</taxon>
        <taxon>eudicotyledons</taxon>
        <taxon>Gunneridae</taxon>
        <taxon>Pentapetalae</taxon>
        <taxon>asterids</taxon>
        <taxon>lamiids</taxon>
        <taxon>Gentianales</taxon>
        <taxon>Apocynaceae</taxon>
        <taxon>Rauvolfioideae</taxon>
        <taxon>Vinceae</taxon>
        <taxon>Catharanthinae</taxon>
        <taxon>Catharanthus</taxon>
    </lineage>
</organism>
<evidence type="ECO:0000313" key="1">
    <source>
        <dbReference type="EMBL" id="KAI5678607.1"/>
    </source>
</evidence>
<evidence type="ECO:0000313" key="2">
    <source>
        <dbReference type="Proteomes" id="UP001060085"/>
    </source>
</evidence>
<name>A0ACC0C0X3_CATRO</name>
<protein>
    <submittedName>
        <fullName evidence="1">Uncharacterized protein</fullName>
    </submittedName>
</protein>
<accession>A0ACC0C0X3</accession>
<dbReference type="EMBL" id="CM044702">
    <property type="protein sequence ID" value="KAI5678607.1"/>
    <property type="molecule type" value="Genomic_DNA"/>
</dbReference>
<keyword evidence="2" id="KW-1185">Reference proteome</keyword>
<gene>
    <name evidence="1" type="ORF">M9H77_09557</name>
</gene>
<sequence>MDVAVGFLLENLKELVVYNADLITGAEGSANALCNDLDWLKSYVKKCTEEYGHDDFLKDLAKNVRKLVYRAEDAIETYVATVARQRNRSMVRGALHAFDHAKELRNIGKELECIKQEVQTLTGQVNIGVQVMQADKGTQKKDKKPVFDDNNDMVGFQDAMEEVMNLLEGGPEDLQTVTIVGMLGLGKTTLARKVFKHPTMEYKFFVRAFVEVSAEYKPEEVFLKILHEIGVDTKEMRKHEDDLIQVIRSYLENRNFLIVLDDVWTPEAWEDLQRAFPTNQQKHSRILITTRNKPVAEHARKGNDPYNLRFLRFSESQELLRKKVFGNEKFPEYLTALETLILDRCDGLPLSIVVVAGILINHREESYWWEKVAKNVETFNLATADRAQSVIELSFKNLPQHLKPCFLYLGVFREDYEIPSKILLQLWVSEGFVPQANGEESSEDIAEDYLEALVDRSLVMVDKRRLNGRIKSIRIHDTLREFCKARAKAEELYREIKMSEQGGDKAKDDDFRVCVNSQILDYVKSKPSGKYVRSFLSFSKDNVVLPLDHISQIPKAFKFVRVLDIRSIKLVRFPAEIYNNLLLLKYLALFSELKIIPEKMSNLRYLQTIIFITTQPKVEIKADIWKMTRLRHLVTNAVASLVRNPEVLPKNANLHTLTVIAAECCTKEVFARAEELKKLAISGTLAPVLKAIGEGSLFDCLQDLKFLENLKLLNDNSAAKIHCLPSEKSFPTNLRRLTLKNTKLDWSQMSTLGKLNTLEVLKLKDNAFDGAHWNTESGGFPALKVLHIANSDSFLSWSALASHFPRLTHLYLMHCQKLEVIPSDLINRSTLQLIHIYCCLPALASSARKLVLARLQGQAENKNEKNTILKLVVYPPDQ</sequence>
<reference evidence="2" key="1">
    <citation type="journal article" date="2023" name="Nat. Plants">
        <title>Single-cell RNA sequencing provides a high-resolution roadmap for understanding the multicellular compartmentation of specialized metabolism.</title>
        <authorList>
            <person name="Sun S."/>
            <person name="Shen X."/>
            <person name="Li Y."/>
            <person name="Li Y."/>
            <person name="Wang S."/>
            <person name="Li R."/>
            <person name="Zhang H."/>
            <person name="Shen G."/>
            <person name="Guo B."/>
            <person name="Wei J."/>
            <person name="Xu J."/>
            <person name="St-Pierre B."/>
            <person name="Chen S."/>
            <person name="Sun C."/>
        </authorList>
    </citation>
    <scope>NUCLEOTIDE SEQUENCE [LARGE SCALE GENOMIC DNA]</scope>
</reference>